<name>A0A366AXB1_9FLAO</name>
<comment type="caution">
    <text evidence="1">The sequence shown here is derived from an EMBL/GenBank/DDBJ whole genome shotgun (WGS) entry which is preliminary data.</text>
</comment>
<dbReference type="OrthoDB" id="1344853at2"/>
<sequence length="406" mass="47933">MEKFKKQNLEKENFFNGDDGIQINELLELIKKSDYYNDILEYFNIDQNDITRINIKGAKSLFTKIKNINEKYVKEDLISDLKDLNFDYDGGFGIKFNNLTTNQYLNNLNIDSFKAYPIHSGERDFFSSLYEIDKYACKLIVKGFKDILDQNLELLKTKEHHCKRYRIIHDNEDNTFYLRAIISLERYYNYDNALTVVIALLKLHFEMQSSKVNYDLLSFEYNESFIRMFFKTSETKELKGVGLFENALQVSNDEIKREALKFSNICSIIFKDTNNTEQRLFIKPKDIKTKVLSITHGTGPKKAFANLEDFVKSKKNFEELFKEAEVITNLKDHKQIVHLVRTKINNSNTDQIKMFKQELTGILFKEIKTTTQLLETFNKLMLLEGLEIDAKEYLRYLIYEALIDRK</sequence>
<dbReference type="RefSeq" id="WP_113637808.1">
    <property type="nucleotide sequence ID" value="NZ_QNUX01000018.1"/>
</dbReference>
<reference evidence="1 2" key="1">
    <citation type="submission" date="2018-07" db="EMBL/GenBank/DDBJ databases">
        <title>Complete genome sequence of Flavobacterium psychrolimnae LMG 22018.</title>
        <authorList>
            <person name="Kim D.-U."/>
        </authorList>
    </citation>
    <scope>NUCLEOTIDE SEQUENCE [LARGE SCALE GENOMIC DNA]</scope>
    <source>
        <strain evidence="1 2">LMG 22018</strain>
    </source>
</reference>
<gene>
    <name evidence="1" type="ORF">DR980_15550</name>
</gene>
<protein>
    <submittedName>
        <fullName evidence="1">Uncharacterized protein</fullName>
    </submittedName>
</protein>
<dbReference type="EMBL" id="QNUX01000018">
    <property type="protein sequence ID" value="RBN49053.1"/>
    <property type="molecule type" value="Genomic_DNA"/>
</dbReference>
<organism evidence="1 2">
    <name type="scientific">Flavobacterium psychrolimnae</name>
    <dbReference type="NCBI Taxonomy" id="249351"/>
    <lineage>
        <taxon>Bacteria</taxon>
        <taxon>Pseudomonadati</taxon>
        <taxon>Bacteroidota</taxon>
        <taxon>Flavobacteriia</taxon>
        <taxon>Flavobacteriales</taxon>
        <taxon>Flavobacteriaceae</taxon>
        <taxon>Flavobacterium</taxon>
    </lineage>
</organism>
<evidence type="ECO:0000313" key="1">
    <source>
        <dbReference type="EMBL" id="RBN49053.1"/>
    </source>
</evidence>
<evidence type="ECO:0000313" key="2">
    <source>
        <dbReference type="Proteomes" id="UP000253676"/>
    </source>
</evidence>
<dbReference type="AlphaFoldDB" id="A0A366AXB1"/>
<proteinExistence type="predicted"/>
<dbReference type="Proteomes" id="UP000253676">
    <property type="component" value="Unassembled WGS sequence"/>
</dbReference>
<keyword evidence="2" id="KW-1185">Reference proteome</keyword>
<accession>A0A366AXB1</accession>